<name>A0ACD1FCC7_MYCFR</name>
<dbReference type="EMBL" id="CP081673">
    <property type="protein sequence ID" value="QZH64724.1"/>
    <property type="molecule type" value="Genomic_DNA"/>
</dbReference>
<keyword evidence="2" id="KW-1185">Reference proteome</keyword>
<organism evidence="1 2">
    <name type="scientific">Mycolicibacterium farcinogenes</name>
    <name type="common">Mycobacterium farcinogenes</name>
    <dbReference type="NCBI Taxonomy" id="1802"/>
    <lineage>
        <taxon>Bacteria</taxon>
        <taxon>Bacillati</taxon>
        <taxon>Actinomycetota</taxon>
        <taxon>Actinomycetes</taxon>
        <taxon>Mycobacteriales</taxon>
        <taxon>Mycobacteriaceae</taxon>
        <taxon>Mycolicibacterium</taxon>
    </lineage>
</organism>
<evidence type="ECO:0000313" key="1">
    <source>
        <dbReference type="EMBL" id="QZH64724.1"/>
    </source>
</evidence>
<gene>
    <name evidence="1" type="ORF">K6L26_22260</name>
</gene>
<accession>A0ACD1FCC7</accession>
<protein>
    <submittedName>
        <fullName evidence="1">Uncharacterized protein</fullName>
    </submittedName>
</protein>
<proteinExistence type="predicted"/>
<sequence length="509" mass="55326">MKTDIVDSAEEFFLDSGSDQLEKIYGWARARHGAPWAVFFGVLLRVAAGVPPHVQPPPVIGDRASLNLLCAFVGPSGAGKGNATKIARAAWPTDVLELPPGTGQGIAEAFVKRNPEDENSPVIFDIPEIDTMAGLSSARGSILLPTIKSLAMGEQLGQANATKDARRIVPEHTYRACMSVGAQPGHTDVIFNDASGGTPQRFLWAPVTDPNMPGGRFPMPDPLVTDMPNWTPRNDGVVEFVYSVPEIEDTIIENHLARQRGDGDALDGHAILTRCKVAALLAIMHGRLEVTEWDWRMSETVMAVSNDTRAGLERDNAEIERRRIENQGREKAFRVDGFEAGRLESVMRAILEKLRKSGEMPGSELRTSINSANRKWFDQAISQLAEDGRIVVTRAGSGFRYRLTDSRQGGDPRQGGLMQVSGDGDLRQGGSVDAPISLENRRSQKNHAKKVSCRAWLEEYLAELVNQGQTTADPFAVRDAGVAAGYNRNQLHNAGSTLGLTGSVWSLTA</sequence>
<reference evidence="1" key="1">
    <citation type="submission" date="2021-07" db="EMBL/GenBank/DDBJ databases">
        <title>Complete Genome Sequences of Mycobacterium farcinogenes Isolated from Clinical Specimens from Patients in Thailand.</title>
        <authorList>
            <person name="Sodsai P."/>
        </authorList>
    </citation>
    <scope>NUCLEOTIDE SEQUENCE</scope>
    <source>
        <strain evidence="1">BKK/CU-MFGFA-001</strain>
    </source>
</reference>
<dbReference type="Proteomes" id="UP000825598">
    <property type="component" value="Chromosome"/>
</dbReference>
<evidence type="ECO:0000313" key="2">
    <source>
        <dbReference type="Proteomes" id="UP000825598"/>
    </source>
</evidence>